<dbReference type="Proteomes" id="UP000717696">
    <property type="component" value="Unassembled WGS sequence"/>
</dbReference>
<comment type="caution">
    <text evidence="3">The sequence shown here is derived from an EMBL/GenBank/DDBJ whole genome shotgun (WGS) entry which is preliminary data.</text>
</comment>
<reference evidence="3" key="1">
    <citation type="journal article" date="2021" name="Nat. Commun.">
        <title>Genetic determinants of endophytism in the Arabidopsis root mycobiome.</title>
        <authorList>
            <person name="Mesny F."/>
            <person name="Miyauchi S."/>
            <person name="Thiergart T."/>
            <person name="Pickel B."/>
            <person name="Atanasova L."/>
            <person name="Karlsson M."/>
            <person name="Huettel B."/>
            <person name="Barry K.W."/>
            <person name="Haridas S."/>
            <person name="Chen C."/>
            <person name="Bauer D."/>
            <person name="Andreopoulos W."/>
            <person name="Pangilinan J."/>
            <person name="LaButti K."/>
            <person name="Riley R."/>
            <person name="Lipzen A."/>
            <person name="Clum A."/>
            <person name="Drula E."/>
            <person name="Henrissat B."/>
            <person name="Kohler A."/>
            <person name="Grigoriev I.V."/>
            <person name="Martin F.M."/>
            <person name="Hacquard S."/>
        </authorList>
    </citation>
    <scope>NUCLEOTIDE SEQUENCE</scope>
    <source>
        <strain evidence="3">MPI-CAGE-AT-0021</strain>
    </source>
</reference>
<feature type="chain" id="PRO_5040461722" evidence="2">
    <location>
        <begin position="24"/>
        <end position="168"/>
    </location>
</feature>
<name>A0A9P9E9J3_9HYPO</name>
<dbReference type="AlphaFoldDB" id="A0A9P9E9J3"/>
<feature type="compositionally biased region" description="Basic residues" evidence="1">
    <location>
        <begin position="84"/>
        <end position="99"/>
    </location>
</feature>
<gene>
    <name evidence="3" type="ORF">B0J13DRAFT_529054</name>
</gene>
<keyword evidence="4" id="KW-1185">Reference proteome</keyword>
<feature type="compositionally biased region" description="Basic and acidic residues" evidence="1">
    <location>
        <begin position="133"/>
        <end position="150"/>
    </location>
</feature>
<keyword evidence="2" id="KW-0732">Signal</keyword>
<organism evidence="3 4">
    <name type="scientific">Dactylonectria estremocensis</name>
    <dbReference type="NCBI Taxonomy" id="1079267"/>
    <lineage>
        <taxon>Eukaryota</taxon>
        <taxon>Fungi</taxon>
        <taxon>Dikarya</taxon>
        <taxon>Ascomycota</taxon>
        <taxon>Pezizomycotina</taxon>
        <taxon>Sordariomycetes</taxon>
        <taxon>Hypocreomycetidae</taxon>
        <taxon>Hypocreales</taxon>
        <taxon>Nectriaceae</taxon>
        <taxon>Dactylonectria</taxon>
    </lineage>
</organism>
<feature type="signal peptide" evidence="2">
    <location>
        <begin position="1"/>
        <end position="23"/>
    </location>
</feature>
<sequence length="168" mass="18348">MPMFKMGGLTLFALPLAPPLPTAENAPEWATNGSSWALMGAAGLGLACVAWKARRRDRRGPDARLAQLHARGKVGATSANCKSSAKKGVQKGNHGRRAPTGRMPHGGHYRQTQLLIDNEQSICETRQSNATKANKEIRRYGCQDAPRQESRPNFISSVERSRRSSVNQ</sequence>
<feature type="region of interest" description="Disordered" evidence="1">
    <location>
        <begin position="69"/>
        <end position="107"/>
    </location>
</feature>
<evidence type="ECO:0000313" key="3">
    <source>
        <dbReference type="EMBL" id="KAH7133131.1"/>
    </source>
</evidence>
<dbReference type="EMBL" id="JAGMUU010000018">
    <property type="protein sequence ID" value="KAH7133131.1"/>
    <property type="molecule type" value="Genomic_DNA"/>
</dbReference>
<protein>
    <submittedName>
        <fullName evidence="3">Uncharacterized protein</fullName>
    </submittedName>
</protein>
<proteinExistence type="predicted"/>
<accession>A0A9P9E9J3</accession>
<evidence type="ECO:0000256" key="1">
    <source>
        <dbReference type="SAM" id="MobiDB-lite"/>
    </source>
</evidence>
<evidence type="ECO:0000256" key="2">
    <source>
        <dbReference type="SAM" id="SignalP"/>
    </source>
</evidence>
<evidence type="ECO:0000313" key="4">
    <source>
        <dbReference type="Proteomes" id="UP000717696"/>
    </source>
</evidence>
<feature type="region of interest" description="Disordered" evidence="1">
    <location>
        <begin position="132"/>
        <end position="168"/>
    </location>
</feature>